<evidence type="ECO:0008006" key="7">
    <source>
        <dbReference type="Google" id="ProtNLM"/>
    </source>
</evidence>
<comment type="subcellular location">
    <subcellularLocation>
        <location evidence="1">Lipid droplet</location>
    </subcellularLocation>
</comment>
<evidence type="ECO:0000256" key="2">
    <source>
        <dbReference type="ARBA" id="ARBA00008300"/>
    </source>
</evidence>
<dbReference type="EMBL" id="JALLPB020000119">
    <property type="protein sequence ID" value="KAL3817113.1"/>
    <property type="molecule type" value="Genomic_DNA"/>
</dbReference>
<evidence type="ECO:0000313" key="5">
    <source>
        <dbReference type="EMBL" id="KAL3817113.1"/>
    </source>
</evidence>
<comment type="similarity">
    <text evidence="2">Belongs to the AB hydrolase superfamily. LDAH family.</text>
</comment>
<dbReference type="AlphaFoldDB" id="A0ABD3RY29"/>
<reference evidence="5 6" key="1">
    <citation type="submission" date="2024-10" db="EMBL/GenBank/DDBJ databases">
        <title>Updated reference genomes for cyclostephanoid diatoms.</title>
        <authorList>
            <person name="Roberts W.R."/>
            <person name="Alverson A.J."/>
        </authorList>
    </citation>
    <scope>NUCLEOTIDE SEQUENCE [LARGE SCALE GENOMIC DNA]</scope>
    <source>
        <strain evidence="5 6">AJA228-03</strain>
    </source>
</reference>
<organism evidence="5 6">
    <name type="scientific">Cyclostephanos tholiformis</name>
    <dbReference type="NCBI Taxonomy" id="382380"/>
    <lineage>
        <taxon>Eukaryota</taxon>
        <taxon>Sar</taxon>
        <taxon>Stramenopiles</taxon>
        <taxon>Ochrophyta</taxon>
        <taxon>Bacillariophyta</taxon>
        <taxon>Coscinodiscophyceae</taxon>
        <taxon>Thalassiosirophycidae</taxon>
        <taxon>Stephanodiscales</taxon>
        <taxon>Stephanodiscaceae</taxon>
        <taxon>Cyclostephanos</taxon>
    </lineage>
</organism>
<gene>
    <name evidence="5" type="ORF">ACHAXA_009944</name>
</gene>
<dbReference type="InterPro" id="IPR029058">
    <property type="entry name" value="AB_hydrolase_fold"/>
</dbReference>
<dbReference type="Gene3D" id="3.40.50.1820">
    <property type="entry name" value="alpha/beta hydrolase"/>
    <property type="match status" value="1"/>
</dbReference>
<sequence length="279" mass="32376">MSHRNDSVQEEWSIHGERIRFCGWPTDTLSIDNGRPHTLILFIPGNPGVIHWYTNFLTRIVQQLGKGFAVRGLSYAGHGVGDDVVGTNDDHSRSFRGRRKNEDLCESMNADGGKDMRVPWTMEGQIHHKIQWIDKILRDWRCEFECEPKLIFITHSIGAYFAQSLLLRRSDILEKTKHIIHLMPFIRFDPPPMKKRLLSYAAYSQNYTIPMMTALTRVLTTALPRNWIDSYLKQMGMDCTKGREIAMDIFMNTKMVKNHLVLGMQELRVIGLPNFTWKI</sequence>
<name>A0ABD3RY29_9STRA</name>
<dbReference type="Proteomes" id="UP001530377">
    <property type="component" value="Unassembled WGS sequence"/>
</dbReference>
<evidence type="ECO:0000313" key="6">
    <source>
        <dbReference type="Proteomes" id="UP001530377"/>
    </source>
</evidence>
<evidence type="ECO:0000256" key="1">
    <source>
        <dbReference type="ARBA" id="ARBA00004502"/>
    </source>
</evidence>
<dbReference type="Pfam" id="PF10230">
    <property type="entry name" value="LIDHydrolase"/>
    <property type="match status" value="1"/>
</dbReference>
<proteinExistence type="inferred from homology"/>
<dbReference type="PANTHER" id="PTHR13390">
    <property type="entry name" value="LIPASE"/>
    <property type="match status" value="1"/>
</dbReference>
<keyword evidence="3" id="KW-0551">Lipid droplet</keyword>
<dbReference type="InterPro" id="IPR019363">
    <property type="entry name" value="LDAH"/>
</dbReference>
<comment type="caution">
    <text evidence="5">The sequence shown here is derived from an EMBL/GenBank/DDBJ whole genome shotgun (WGS) entry which is preliminary data.</text>
</comment>
<dbReference type="PANTHER" id="PTHR13390:SF0">
    <property type="entry name" value="LIPID DROPLET-ASSOCIATED HYDROLASE"/>
    <property type="match status" value="1"/>
</dbReference>
<accession>A0ABD3RY29</accession>
<dbReference type="GO" id="GO:0016787">
    <property type="term" value="F:hydrolase activity"/>
    <property type="evidence" value="ECO:0007669"/>
    <property type="project" value="UniProtKB-KW"/>
</dbReference>
<dbReference type="GO" id="GO:0005811">
    <property type="term" value="C:lipid droplet"/>
    <property type="evidence" value="ECO:0007669"/>
    <property type="project" value="UniProtKB-SubCell"/>
</dbReference>
<dbReference type="SUPFAM" id="SSF53474">
    <property type="entry name" value="alpha/beta-Hydrolases"/>
    <property type="match status" value="1"/>
</dbReference>
<evidence type="ECO:0000256" key="4">
    <source>
        <dbReference type="ARBA" id="ARBA00022801"/>
    </source>
</evidence>
<keyword evidence="4" id="KW-0378">Hydrolase</keyword>
<protein>
    <recommendedName>
        <fullName evidence="7">Lipid droplet-associated hydrolase</fullName>
    </recommendedName>
</protein>
<keyword evidence="6" id="KW-1185">Reference proteome</keyword>
<evidence type="ECO:0000256" key="3">
    <source>
        <dbReference type="ARBA" id="ARBA00022677"/>
    </source>
</evidence>